<organism evidence="3 4">
    <name type="scientific">Streptomyces hokutonensis</name>
    <dbReference type="NCBI Taxonomy" id="1306990"/>
    <lineage>
        <taxon>Bacteria</taxon>
        <taxon>Bacillati</taxon>
        <taxon>Actinomycetota</taxon>
        <taxon>Actinomycetes</taxon>
        <taxon>Kitasatosporales</taxon>
        <taxon>Streptomycetaceae</taxon>
        <taxon>Streptomyces</taxon>
    </lineage>
</organism>
<dbReference type="Proteomes" id="UP001601303">
    <property type="component" value="Unassembled WGS sequence"/>
</dbReference>
<dbReference type="GO" id="GO:0008168">
    <property type="term" value="F:methyltransferase activity"/>
    <property type="evidence" value="ECO:0007669"/>
    <property type="project" value="UniProtKB-KW"/>
</dbReference>
<evidence type="ECO:0000259" key="1">
    <source>
        <dbReference type="Pfam" id="PF00117"/>
    </source>
</evidence>
<reference evidence="3 4" key="1">
    <citation type="submission" date="2024-10" db="EMBL/GenBank/DDBJ databases">
        <title>The Natural Products Discovery Center: Release of the First 8490 Sequenced Strains for Exploring Actinobacteria Biosynthetic Diversity.</title>
        <authorList>
            <person name="Kalkreuter E."/>
            <person name="Kautsar S.A."/>
            <person name="Yang D."/>
            <person name="Bader C.D."/>
            <person name="Teijaro C.N."/>
            <person name="Fluegel L."/>
            <person name="Davis C.M."/>
            <person name="Simpson J.R."/>
            <person name="Lauterbach L."/>
            <person name="Steele A.D."/>
            <person name="Gui C."/>
            <person name="Meng S."/>
            <person name="Li G."/>
            <person name="Viehrig K."/>
            <person name="Ye F."/>
            <person name="Su P."/>
            <person name="Kiefer A.F."/>
            <person name="Nichols A."/>
            <person name="Cepeda A.J."/>
            <person name="Yan W."/>
            <person name="Fan B."/>
            <person name="Jiang Y."/>
            <person name="Adhikari A."/>
            <person name="Zheng C.-J."/>
            <person name="Schuster L."/>
            <person name="Cowan T.M."/>
            <person name="Smanski M.J."/>
            <person name="Chevrette M.G."/>
            <person name="De Carvalho L.P.S."/>
            <person name="Shen B."/>
        </authorList>
    </citation>
    <scope>NUCLEOTIDE SEQUENCE [LARGE SCALE GENOMIC DNA]</scope>
    <source>
        <strain evidence="3 4">NPDC006488</strain>
    </source>
</reference>
<dbReference type="RefSeq" id="WP_388113225.1">
    <property type="nucleotide sequence ID" value="NZ_JBIAHM010000016.1"/>
</dbReference>
<dbReference type="SUPFAM" id="SSF53335">
    <property type="entry name" value="S-adenosyl-L-methionine-dependent methyltransferases"/>
    <property type="match status" value="1"/>
</dbReference>
<dbReference type="CDD" id="cd02440">
    <property type="entry name" value="AdoMet_MTases"/>
    <property type="match status" value="1"/>
</dbReference>
<dbReference type="InterPro" id="IPR013216">
    <property type="entry name" value="Methyltransf_11"/>
</dbReference>
<dbReference type="Gene3D" id="3.40.50.880">
    <property type="match status" value="1"/>
</dbReference>
<dbReference type="InterPro" id="IPR044992">
    <property type="entry name" value="ChyE-like"/>
</dbReference>
<evidence type="ECO:0000259" key="2">
    <source>
        <dbReference type="Pfam" id="PF08241"/>
    </source>
</evidence>
<proteinExistence type="predicted"/>
<dbReference type="CDD" id="cd01741">
    <property type="entry name" value="GATase1_1"/>
    <property type="match status" value="1"/>
</dbReference>
<name>A0ABW6MDR4_9ACTN</name>
<dbReference type="PROSITE" id="PS51273">
    <property type="entry name" value="GATASE_TYPE_1"/>
    <property type="match status" value="1"/>
</dbReference>
<dbReference type="InterPro" id="IPR017926">
    <property type="entry name" value="GATASE"/>
</dbReference>
<dbReference type="InterPro" id="IPR029063">
    <property type="entry name" value="SAM-dependent_MTases_sf"/>
</dbReference>
<dbReference type="Gene3D" id="3.40.50.150">
    <property type="entry name" value="Vaccinia Virus protein VP39"/>
    <property type="match status" value="1"/>
</dbReference>
<dbReference type="InterPro" id="IPR029062">
    <property type="entry name" value="Class_I_gatase-like"/>
</dbReference>
<dbReference type="PANTHER" id="PTHR42695">
    <property type="entry name" value="GLUTAMINE AMIDOTRANSFERASE YLR126C-RELATED"/>
    <property type="match status" value="1"/>
</dbReference>
<accession>A0ABW6MDR4</accession>
<keyword evidence="3" id="KW-0808">Transferase</keyword>
<dbReference type="EMBL" id="JBIAHM010000016">
    <property type="protein sequence ID" value="MFE9604276.1"/>
    <property type="molecule type" value="Genomic_DNA"/>
</dbReference>
<evidence type="ECO:0000313" key="4">
    <source>
        <dbReference type="Proteomes" id="UP001601303"/>
    </source>
</evidence>
<gene>
    <name evidence="3" type="ORF">ACFYNQ_37720</name>
</gene>
<dbReference type="SUPFAM" id="SSF52317">
    <property type="entry name" value="Class I glutamine amidotransferase-like"/>
    <property type="match status" value="1"/>
</dbReference>
<evidence type="ECO:0000313" key="3">
    <source>
        <dbReference type="EMBL" id="MFE9604276.1"/>
    </source>
</evidence>
<keyword evidence="3" id="KW-0489">Methyltransferase</keyword>
<dbReference type="GO" id="GO:0032259">
    <property type="term" value="P:methylation"/>
    <property type="evidence" value="ECO:0007669"/>
    <property type="project" value="UniProtKB-KW"/>
</dbReference>
<feature type="domain" description="Glutamine amidotransferase" evidence="1">
    <location>
        <begin position="37"/>
        <end position="181"/>
    </location>
</feature>
<dbReference type="Pfam" id="PF00117">
    <property type="entry name" value="GATase"/>
    <property type="match status" value="1"/>
</dbReference>
<comment type="caution">
    <text evidence="3">The sequence shown here is derived from an EMBL/GenBank/DDBJ whole genome shotgun (WGS) entry which is preliminary data.</text>
</comment>
<keyword evidence="4" id="KW-1185">Reference proteome</keyword>
<dbReference type="Pfam" id="PF08241">
    <property type="entry name" value="Methyltransf_11"/>
    <property type="match status" value="1"/>
</dbReference>
<feature type="domain" description="Methyltransferase type 11" evidence="2">
    <location>
        <begin position="271"/>
        <end position="366"/>
    </location>
</feature>
<dbReference type="PANTHER" id="PTHR42695:SF5">
    <property type="entry name" value="GLUTAMINE AMIDOTRANSFERASE YLR126C-RELATED"/>
    <property type="match status" value="1"/>
</dbReference>
<protein>
    <submittedName>
        <fullName evidence="3">Methyltransferase domain-containing protein</fullName>
    </submittedName>
</protein>
<sequence length="425" mass="44958">MIQIVEYAPHEGPYAIGVALRAAGLPTRVCRTWAGDPVPETADDLVGLVVMGGAMAAYEDFPGRDAELALLRAALDAEIPVLGVCLGAQLLAVAAGGAGRPGDGAQIGWADVRMTEAAHTDTLFAGVPERLRVLHWHGDTLELPAGATLLASGDRYPVQAFRIGGSAWGTQFHLEVDQTAVGAFADAFPEEAATAPGLVESAPAELAVLARHRDGVFKRFAAFVAARAEQTAARAFFTRRAATWEERFADDGPRYAAAVDRMELRLGARVLDLGCGTGRALPALRAHVGDAGLVLGIDLTPAMLAAALREGRDNDGQLLLADACRLPLPTAALDAVFSAGLINHVPDPATALREWARVTAPDGTLLLYHPSGRAERAARHGRPLDPDDPLAEHRLRPALRTAGWELSRYEDAPHHFLARASRVAG</sequence>